<dbReference type="Gene3D" id="2.60.40.10">
    <property type="entry name" value="Immunoglobulins"/>
    <property type="match status" value="1"/>
</dbReference>
<dbReference type="SMART" id="SM00408">
    <property type="entry name" value="IGc2"/>
    <property type="match status" value="1"/>
</dbReference>
<dbReference type="GO" id="GO:0050808">
    <property type="term" value="P:synapse organization"/>
    <property type="evidence" value="ECO:0007669"/>
    <property type="project" value="TreeGrafter"/>
</dbReference>
<keyword evidence="2" id="KW-0963">Cytoplasm</keyword>
<evidence type="ECO:0000256" key="1">
    <source>
        <dbReference type="ARBA" id="ARBA00004161"/>
    </source>
</evidence>
<dbReference type="Pfam" id="PF07679">
    <property type="entry name" value="I-set"/>
    <property type="match status" value="1"/>
</dbReference>
<dbReference type="GO" id="GO:0031672">
    <property type="term" value="C:A band"/>
    <property type="evidence" value="ECO:0007669"/>
    <property type="project" value="UniProtKB-SubCell"/>
</dbReference>
<dbReference type="OrthoDB" id="10260894at2759"/>
<dbReference type="PANTHER" id="PTHR45080:SF8">
    <property type="entry name" value="IG-LIKE DOMAIN-CONTAINING PROTEIN"/>
    <property type="match status" value="1"/>
</dbReference>
<dbReference type="AlphaFoldDB" id="A0A2G9TFY1"/>
<keyword evidence="8" id="KW-1185">Reference proteome</keyword>
<dbReference type="InterPro" id="IPR036179">
    <property type="entry name" value="Ig-like_dom_sf"/>
</dbReference>
<comment type="subcellular location">
    <subcellularLocation>
        <location evidence="1">Cytoplasm</location>
        <location evidence="1">Myofibril</location>
        <location evidence="1">Sarcomere</location>
        <location evidence="1">A band</location>
    </subcellularLocation>
</comment>
<reference evidence="7 8" key="1">
    <citation type="submission" date="2015-09" db="EMBL/GenBank/DDBJ databases">
        <title>Draft genome of the parasitic nematode Teladorsagia circumcincta isolate WARC Sus (inbred).</title>
        <authorList>
            <person name="Mitreva M."/>
        </authorList>
    </citation>
    <scope>NUCLEOTIDE SEQUENCE [LARGE SCALE GENOMIC DNA]</scope>
    <source>
        <strain evidence="7 8">S</strain>
    </source>
</reference>
<keyword evidence="3" id="KW-0732">Signal</keyword>
<organism evidence="7 8">
    <name type="scientific">Teladorsagia circumcincta</name>
    <name type="common">Brown stomach worm</name>
    <name type="synonym">Ostertagia circumcincta</name>
    <dbReference type="NCBI Taxonomy" id="45464"/>
    <lineage>
        <taxon>Eukaryota</taxon>
        <taxon>Metazoa</taxon>
        <taxon>Ecdysozoa</taxon>
        <taxon>Nematoda</taxon>
        <taxon>Chromadorea</taxon>
        <taxon>Rhabditida</taxon>
        <taxon>Rhabditina</taxon>
        <taxon>Rhabditomorpha</taxon>
        <taxon>Strongyloidea</taxon>
        <taxon>Trichostrongylidae</taxon>
        <taxon>Teladorsagia</taxon>
    </lineage>
</organism>
<dbReference type="InterPro" id="IPR013098">
    <property type="entry name" value="Ig_I-set"/>
</dbReference>
<dbReference type="PROSITE" id="PS50835">
    <property type="entry name" value="IG_LIKE"/>
    <property type="match status" value="1"/>
</dbReference>
<dbReference type="GO" id="GO:0005886">
    <property type="term" value="C:plasma membrane"/>
    <property type="evidence" value="ECO:0007669"/>
    <property type="project" value="TreeGrafter"/>
</dbReference>
<dbReference type="SMART" id="SM00409">
    <property type="entry name" value="IG"/>
    <property type="match status" value="1"/>
</dbReference>
<evidence type="ECO:0000256" key="5">
    <source>
        <dbReference type="ARBA" id="ARBA00023319"/>
    </source>
</evidence>
<dbReference type="InterPro" id="IPR003599">
    <property type="entry name" value="Ig_sub"/>
</dbReference>
<sequence>MDDKGEYTVRAKNSYGSKEEVVFLTVNRKSEEFKSEPLQPMRKAISPPKVEEFKEKEIRPNFSFHLRPRMIQKNHQCKLICTLQGNPLPKVEWFKDGAPVDQDRVQTTFRSGVCTLEIFNTRVDDAGTYTCKATSPLGEDISECVVHCADEGRRT</sequence>
<dbReference type="InterPro" id="IPR013783">
    <property type="entry name" value="Ig-like_fold"/>
</dbReference>
<dbReference type="InterPro" id="IPR007110">
    <property type="entry name" value="Ig-like_dom"/>
</dbReference>
<feature type="domain" description="Ig-like" evidence="6">
    <location>
        <begin position="60"/>
        <end position="142"/>
    </location>
</feature>
<keyword evidence="5" id="KW-0393">Immunoglobulin domain</keyword>
<dbReference type="InterPro" id="IPR003598">
    <property type="entry name" value="Ig_sub2"/>
</dbReference>
<dbReference type="GO" id="GO:0007156">
    <property type="term" value="P:homophilic cell adhesion via plasma membrane adhesion molecules"/>
    <property type="evidence" value="ECO:0007669"/>
    <property type="project" value="TreeGrafter"/>
</dbReference>
<evidence type="ECO:0000256" key="4">
    <source>
        <dbReference type="ARBA" id="ARBA00023157"/>
    </source>
</evidence>
<dbReference type="SUPFAM" id="SSF48726">
    <property type="entry name" value="Immunoglobulin"/>
    <property type="match status" value="1"/>
</dbReference>
<dbReference type="GO" id="GO:0019899">
    <property type="term" value="F:enzyme binding"/>
    <property type="evidence" value="ECO:0007669"/>
    <property type="project" value="UniProtKB-ARBA"/>
</dbReference>
<evidence type="ECO:0000256" key="2">
    <source>
        <dbReference type="ARBA" id="ARBA00022490"/>
    </source>
</evidence>
<dbReference type="EMBL" id="KZ368751">
    <property type="protein sequence ID" value="PIO56798.1"/>
    <property type="molecule type" value="Genomic_DNA"/>
</dbReference>
<proteinExistence type="predicted"/>
<gene>
    <name evidence="7" type="ORF">TELCIR_21802</name>
</gene>
<dbReference type="InterPro" id="IPR050958">
    <property type="entry name" value="Cell_Adh-Cytoskel_Orgn"/>
</dbReference>
<accession>A0A2G9TFY1</accession>
<evidence type="ECO:0000259" key="6">
    <source>
        <dbReference type="PROSITE" id="PS50835"/>
    </source>
</evidence>
<dbReference type="GO" id="GO:0043025">
    <property type="term" value="C:neuronal cell body"/>
    <property type="evidence" value="ECO:0007669"/>
    <property type="project" value="TreeGrafter"/>
</dbReference>
<dbReference type="GO" id="GO:0030424">
    <property type="term" value="C:axon"/>
    <property type="evidence" value="ECO:0007669"/>
    <property type="project" value="TreeGrafter"/>
</dbReference>
<dbReference type="FunFam" id="2.60.40.10:FF:000425">
    <property type="entry name" value="Myosin light chain kinase"/>
    <property type="match status" value="1"/>
</dbReference>
<dbReference type="GO" id="GO:0008046">
    <property type="term" value="F:axon guidance receptor activity"/>
    <property type="evidence" value="ECO:0007669"/>
    <property type="project" value="TreeGrafter"/>
</dbReference>
<keyword evidence="4" id="KW-1015">Disulfide bond</keyword>
<dbReference type="CDD" id="cd00096">
    <property type="entry name" value="Ig"/>
    <property type="match status" value="1"/>
</dbReference>
<evidence type="ECO:0000313" key="7">
    <source>
        <dbReference type="EMBL" id="PIO56798.1"/>
    </source>
</evidence>
<evidence type="ECO:0000313" key="8">
    <source>
        <dbReference type="Proteomes" id="UP000230423"/>
    </source>
</evidence>
<protein>
    <submittedName>
        <fullName evidence="7">Immunoglobulin I-set domain protein</fullName>
    </submittedName>
</protein>
<name>A0A2G9TFY1_TELCI</name>
<evidence type="ECO:0000256" key="3">
    <source>
        <dbReference type="ARBA" id="ARBA00022729"/>
    </source>
</evidence>
<dbReference type="Proteomes" id="UP000230423">
    <property type="component" value="Unassembled WGS sequence"/>
</dbReference>
<dbReference type="PANTHER" id="PTHR45080">
    <property type="entry name" value="CONTACTIN 5"/>
    <property type="match status" value="1"/>
</dbReference>